<gene>
    <name evidence="8" type="ORF">ABS311_00705</name>
</gene>
<dbReference type="SUPFAM" id="SSF51445">
    <property type="entry name" value="(Trans)glycosidases"/>
    <property type="match status" value="1"/>
</dbReference>
<feature type="signal peptide" evidence="6">
    <location>
        <begin position="1"/>
        <end position="22"/>
    </location>
</feature>
<keyword evidence="6" id="KW-0732">Signal</keyword>
<evidence type="ECO:0000256" key="2">
    <source>
        <dbReference type="ARBA" id="ARBA00023277"/>
    </source>
</evidence>
<evidence type="ECO:0000256" key="1">
    <source>
        <dbReference type="ARBA" id="ARBA00022801"/>
    </source>
</evidence>
<dbReference type="SMART" id="SM00633">
    <property type="entry name" value="Glyco_10"/>
    <property type="match status" value="1"/>
</dbReference>
<comment type="caution">
    <text evidence="8">The sequence shown here is derived from an EMBL/GenBank/DDBJ whole genome shotgun (WGS) entry which is preliminary data.</text>
</comment>
<keyword evidence="1 5" id="KW-0378">Hydrolase</keyword>
<dbReference type="EMBL" id="JBELOE010000051">
    <property type="protein sequence ID" value="MER2490409.1"/>
    <property type="molecule type" value="Genomic_DNA"/>
</dbReference>
<proteinExistence type="inferred from homology"/>
<comment type="catalytic activity">
    <reaction evidence="5">
        <text>Endohydrolysis of (1-&gt;4)-beta-D-xylosidic linkages in xylans.</text>
        <dbReference type="EC" id="3.2.1.8"/>
    </reaction>
</comment>
<sequence length="384" mass="43717">MKKFWVAACASLALTACVHTTATDHKELSLRDAYKDIFLVGTALSESQIMGYSEYDRESQQVSNKQFSAVTAENSMKWEEIHPTPGTFNFKVADKLVELAEQNDQFIIGHTLLWHSQTPDWVFEDQNGNPASRELLLNRLKNHIDTIVGRYKGRIQAWDVVNEALNEDGTMRQSKWYKILGEDYIAKAFEFAHAADPNAELYYNDYNLWMPKKRQGAVRIVQSLLDKNIPITAIGMQAHYSIPSLVTNPDLTEFEASIVAYKNLGIEVMLTEVDVTVIRFPGAANQGADISINYELQEKFNPYSKGLPDSVSAEFTQLLVDMFKIIARHQESISRVTFWGVNDSQTWRNGWPIEGRTDYPLLFDRQNQPKPAVNALIELSKTHF</sequence>
<dbReference type="InterPro" id="IPR017853">
    <property type="entry name" value="GH"/>
</dbReference>
<dbReference type="InterPro" id="IPR044846">
    <property type="entry name" value="GH10"/>
</dbReference>
<evidence type="ECO:0000256" key="3">
    <source>
        <dbReference type="ARBA" id="ARBA00023295"/>
    </source>
</evidence>
<evidence type="ECO:0000256" key="4">
    <source>
        <dbReference type="ARBA" id="ARBA00023326"/>
    </source>
</evidence>
<comment type="similarity">
    <text evidence="5">Belongs to the glycosyl hydrolase 10 (cellulase F) family.</text>
</comment>
<protein>
    <recommendedName>
        <fullName evidence="5">Beta-xylanase</fullName>
        <ecNumber evidence="5">3.2.1.8</ecNumber>
    </recommendedName>
</protein>
<dbReference type="InterPro" id="IPR001000">
    <property type="entry name" value="GH10_dom"/>
</dbReference>
<evidence type="ECO:0000313" key="8">
    <source>
        <dbReference type="EMBL" id="MER2490409.1"/>
    </source>
</evidence>
<evidence type="ECO:0000256" key="6">
    <source>
        <dbReference type="SAM" id="SignalP"/>
    </source>
</evidence>
<feature type="chain" id="PRO_5046671151" description="Beta-xylanase" evidence="6">
    <location>
        <begin position="23"/>
        <end position="384"/>
    </location>
</feature>
<keyword evidence="9" id="KW-1185">Reference proteome</keyword>
<dbReference type="Gene3D" id="3.20.20.80">
    <property type="entry name" value="Glycosidases"/>
    <property type="match status" value="1"/>
</dbReference>
<reference evidence="8 9" key="1">
    <citation type="submission" date="2024-06" db="EMBL/GenBank/DDBJ databases">
        <authorList>
            <person name="Chen R.Y."/>
        </authorList>
    </citation>
    <scope>NUCLEOTIDE SEQUENCE [LARGE SCALE GENOMIC DNA]</scope>
    <source>
        <strain evidence="8 9">D2</strain>
    </source>
</reference>
<name>A0ABV1RBW7_9ALTE</name>
<keyword evidence="3 5" id="KW-0326">Glycosidase</keyword>
<dbReference type="Pfam" id="PF00331">
    <property type="entry name" value="Glyco_hydro_10"/>
    <property type="match status" value="1"/>
</dbReference>
<evidence type="ECO:0000313" key="9">
    <source>
        <dbReference type="Proteomes" id="UP001467690"/>
    </source>
</evidence>
<evidence type="ECO:0000259" key="7">
    <source>
        <dbReference type="PROSITE" id="PS51760"/>
    </source>
</evidence>
<dbReference type="PRINTS" id="PR00134">
    <property type="entry name" value="GLHYDRLASE10"/>
</dbReference>
<dbReference type="PROSITE" id="PS51760">
    <property type="entry name" value="GH10_2"/>
    <property type="match status" value="1"/>
</dbReference>
<evidence type="ECO:0000256" key="5">
    <source>
        <dbReference type="RuleBase" id="RU361174"/>
    </source>
</evidence>
<organism evidence="8 9">
    <name type="scientific">Catenovulum sediminis</name>
    <dbReference type="NCBI Taxonomy" id="1740262"/>
    <lineage>
        <taxon>Bacteria</taxon>
        <taxon>Pseudomonadati</taxon>
        <taxon>Pseudomonadota</taxon>
        <taxon>Gammaproteobacteria</taxon>
        <taxon>Alteromonadales</taxon>
        <taxon>Alteromonadaceae</taxon>
        <taxon>Catenovulum</taxon>
    </lineage>
</organism>
<keyword evidence="4 5" id="KW-0624">Polysaccharide degradation</keyword>
<dbReference type="EC" id="3.2.1.8" evidence="5"/>
<feature type="domain" description="GH10" evidence="7">
    <location>
        <begin position="24"/>
        <end position="379"/>
    </location>
</feature>
<dbReference type="PANTHER" id="PTHR31490:SF90">
    <property type="entry name" value="ENDO-1,4-BETA-XYLANASE A"/>
    <property type="match status" value="1"/>
</dbReference>
<dbReference type="PROSITE" id="PS51257">
    <property type="entry name" value="PROKAR_LIPOPROTEIN"/>
    <property type="match status" value="1"/>
</dbReference>
<keyword evidence="2 5" id="KW-0119">Carbohydrate metabolism</keyword>
<dbReference type="RefSeq" id="WP_143873275.1">
    <property type="nucleotide sequence ID" value="NZ_CP041661.1"/>
</dbReference>
<dbReference type="PANTHER" id="PTHR31490">
    <property type="entry name" value="GLYCOSYL HYDROLASE"/>
    <property type="match status" value="1"/>
</dbReference>
<accession>A0ABV1RBW7</accession>
<dbReference type="Proteomes" id="UP001467690">
    <property type="component" value="Unassembled WGS sequence"/>
</dbReference>